<feature type="domain" description="Tn3 transposase DDE" evidence="1">
    <location>
        <begin position="16"/>
        <end position="123"/>
    </location>
</feature>
<dbReference type="AlphaFoldDB" id="A0A917Z3L3"/>
<dbReference type="GO" id="GO:0006313">
    <property type="term" value="P:DNA transposition"/>
    <property type="evidence" value="ECO:0007669"/>
    <property type="project" value="InterPro"/>
</dbReference>
<dbReference type="EMBL" id="BMNH01000011">
    <property type="protein sequence ID" value="GGO71973.1"/>
    <property type="molecule type" value="Genomic_DNA"/>
</dbReference>
<dbReference type="Pfam" id="PF01526">
    <property type="entry name" value="DDE_Tnp_Tn3"/>
    <property type="match status" value="1"/>
</dbReference>
<accession>A0A917Z3L3</accession>
<dbReference type="RefSeq" id="WP_189125546.1">
    <property type="nucleotide sequence ID" value="NZ_BMNH01000011.1"/>
</dbReference>
<sequence>MPPRAAARRGTRPGDRTVFICDYLAEEELRREIHEGLNVVENWNSADKDIFYGKAGDLTGDDREHVEVSALALHLVQAAIVYLNTRMVQIVLAEPKWRKKLTDADRRALSALFWSHLNLYGKFELDMSYSTPR</sequence>
<dbReference type="Proteomes" id="UP000646523">
    <property type="component" value="Unassembled WGS sequence"/>
</dbReference>
<gene>
    <name evidence="2" type="ORF">GCM10012289_38940</name>
</gene>
<organism evidence="2 3">
    <name type="scientific">Nonomuraea cavernae</name>
    <dbReference type="NCBI Taxonomy" id="2045107"/>
    <lineage>
        <taxon>Bacteria</taxon>
        <taxon>Bacillati</taxon>
        <taxon>Actinomycetota</taxon>
        <taxon>Actinomycetes</taxon>
        <taxon>Streptosporangiales</taxon>
        <taxon>Streptosporangiaceae</taxon>
        <taxon>Nonomuraea</taxon>
    </lineage>
</organism>
<protein>
    <recommendedName>
        <fullName evidence="1">Tn3 transposase DDE domain-containing protein</fullName>
    </recommendedName>
</protein>
<evidence type="ECO:0000313" key="3">
    <source>
        <dbReference type="Proteomes" id="UP000646523"/>
    </source>
</evidence>
<reference evidence="2" key="1">
    <citation type="journal article" date="2014" name="Int. J. Syst. Evol. Microbiol.">
        <title>Complete genome sequence of Corynebacterium casei LMG S-19264T (=DSM 44701T), isolated from a smear-ripened cheese.</title>
        <authorList>
            <consortium name="US DOE Joint Genome Institute (JGI-PGF)"/>
            <person name="Walter F."/>
            <person name="Albersmeier A."/>
            <person name="Kalinowski J."/>
            <person name="Ruckert C."/>
        </authorList>
    </citation>
    <scope>NUCLEOTIDE SEQUENCE</scope>
    <source>
        <strain evidence="2">CGMCC 4.7368</strain>
    </source>
</reference>
<dbReference type="InterPro" id="IPR002513">
    <property type="entry name" value="Tn3_Tnp_DDE_dom"/>
</dbReference>
<proteinExistence type="predicted"/>
<reference evidence="2" key="2">
    <citation type="submission" date="2020-09" db="EMBL/GenBank/DDBJ databases">
        <authorList>
            <person name="Sun Q."/>
            <person name="Zhou Y."/>
        </authorList>
    </citation>
    <scope>NUCLEOTIDE SEQUENCE</scope>
    <source>
        <strain evidence="2">CGMCC 4.7368</strain>
    </source>
</reference>
<dbReference type="GO" id="GO:0004803">
    <property type="term" value="F:transposase activity"/>
    <property type="evidence" value="ECO:0007669"/>
    <property type="project" value="InterPro"/>
</dbReference>
<name>A0A917Z3L3_9ACTN</name>
<comment type="caution">
    <text evidence="2">The sequence shown here is derived from an EMBL/GenBank/DDBJ whole genome shotgun (WGS) entry which is preliminary data.</text>
</comment>
<keyword evidence="3" id="KW-1185">Reference proteome</keyword>
<evidence type="ECO:0000313" key="2">
    <source>
        <dbReference type="EMBL" id="GGO71973.1"/>
    </source>
</evidence>
<evidence type="ECO:0000259" key="1">
    <source>
        <dbReference type="Pfam" id="PF01526"/>
    </source>
</evidence>